<evidence type="ECO:0000313" key="2">
    <source>
        <dbReference type="Proteomes" id="UP000004621"/>
    </source>
</evidence>
<dbReference type="Proteomes" id="UP000004621">
    <property type="component" value="Unassembled WGS sequence"/>
</dbReference>
<dbReference type="AlphaFoldDB" id="A0A9W5N0K1"/>
<accession>A0A9W5N0K1</accession>
<proteinExistence type="predicted"/>
<reference evidence="1 2" key="1">
    <citation type="submission" date="2010-01" db="EMBL/GenBank/DDBJ databases">
        <authorList>
            <person name="Weinstock G."/>
            <person name="Sodergren E."/>
            <person name="Clifton S."/>
            <person name="Fulton L."/>
            <person name="Fulton B."/>
            <person name="Courtney L."/>
            <person name="Fronick C."/>
            <person name="Harrison M."/>
            <person name="Strong C."/>
            <person name="Farmer C."/>
            <person name="Delahaunty K."/>
            <person name="Markovic C."/>
            <person name="Hall O."/>
            <person name="Minx P."/>
            <person name="Tomlinson C."/>
            <person name="Mitreva M."/>
            <person name="Nelson J."/>
            <person name="Hou S."/>
            <person name="Wollam A."/>
            <person name="Pepin K.H."/>
            <person name="Johnson M."/>
            <person name="Bhonagiri V."/>
            <person name="Nash W.E."/>
            <person name="Warren W."/>
            <person name="Chinwalla A."/>
            <person name="Mardis E.R."/>
            <person name="Wilson R.K."/>
        </authorList>
    </citation>
    <scope>NUCLEOTIDE SEQUENCE [LARGE SCALE GENOMIC DNA]</scope>
    <source>
        <strain evidence="1 2">NJ9703</strain>
    </source>
</reference>
<name>A0A9W5N0K1_NEISU</name>
<evidence type="ECO:0000313" key="1">
    <source>
        <dbReference type="EMBL" id="EFC53423.1"/>
    </source>
</evidence>
<gene>
    <name evidence="1" type="ORF">NEISUBOT_03426</name>
</gene>
<comment type="caution">
    <text evidence="1">The sequence shown here is derived from an EMBL/GenBank/DDBJ whole genome shotgun (WGS) entry which is preliminary data.</text>
</comment>
<sequence>MVFVLDGLFYPIRTFRLPIKVNSIGSCNRQAAIIFSYSPPYSIIFWFYYKRPSEKFSDGLFEFHNDGSASRQKAFLYF</sequence>
<organism evidence="1 2">
    <name type="scientific">Neisseria subflava NJ9703</name>
    <dbReference type="NCBI Taxonomy" id="546268"/>
    <lineage>
        <taxon>Bacteria</taxon>
        <taxon>Pseudomonadati</taxon>
        <taxon>Pseudomonadota</taxon>
        <taxon>Betaproteobacteria</taxon>
        <taxon>Neisseriales</taxon>
        <taxon>Neisseriaceae</taxon>
        <taxon>Neisseria</taxon>
    </lineage>
</organism>
<dbReference type="EMBL" id="ACEO02000001">
    <property type="protein sequence ID" value="EFC53423.1"/>
    <property type="molecule type" value="Genomic_DNA"/>
</dbReference>
<protein>
    <submittedName>
        <fullName evidence="1">Uncharacterized protein</fullName>
    </submittedName>
</protein>